<evidence type="ECO:0000313" key="2">
    <source>
        <dbReference type="Proteomes" id="UP000223913"/>
    </source>
</evidence>
<proteinExistence type="predicted"/>
<organism evidence="1 2">
    <name type="scientific">Flavilitoribacter nigricans (strain ATCC 23147 / DSM 23189 / NBRC 102662 / NCIMB 1420 / SS-2)</name>
    <name type="common">Lewinella nigricans</name>
    <dbReference type="NCBI Taxonomy" id="1122177"/>
    <lineage>
        <taxon>Bacteria</taxon>
        <taxon>Pseudomonadati</taxon>
        <taxon>Bacteroidota</taxon>
        <taxon>Saprospiria</taxon>
        <taxon>Saprospirales</taxon>
        <taxon>Lewinellaceae</taxon>
        <taxon>Flavilitoribacter</taxon>
    </lineage>
</organism>
<reference evidence="1 2" key="1">
    <citation type="submission" date="2017-10" db="EMBL/GenBank/DDBJ databases">
        <title>The draft genome sequence of Lewinella nigricans NBRC 102662.</title>
        <authorList>
            <person name="Wang K."/>
        </authorList>
    </citation>
    <scope>NUCLEOTIDE SEQUENCE [LARGE SCALE GENOMIC DNA]</scope>
    <source>
        <strain evidence="1 2">NBRC 102662</strain>
    </source>
</reference>
<evidence type="ECO:0000313" key="1">
    <source>
        <dbReference type="EMBL" id="PHN01258.1"/>
    </source>
</evidence>
<dbReference type="AlphaFoldDB" id="A0A2D0MYP7"/>
<keyword evidence="2" id="KW-1185">Reference proteome</keyword>
<dbReference type="Proteomes" id="UP000223913">
    <property type="component" value="Unassembled WGS sequence"/>
</dbReference>
<sequence length="1021" mass="113589">MPNQEKKYRIFRDGTSQQQRWKFALDPASVWVDERSFADLVEEMRCLAPQIAYYNDQNQLQGDWTGLLPPQAEINAMLERAELEQDLAPQLALLVTFLRLFRHAQDDLNGITERHLDFYYQDILQIKHQPPSPDQVHVLFELARNILQERIGEGALLKGGKDVEDKIRYYALEKEIVVHPARVNRLMSACIDTRWSNRIFSAQVANSADGLGAALPEHQPSWAPLGESQFGKVETARSMQAASVGFALSGPTLWLTGGKRSGMIELFTNLDHDLSDSDLADAFRLWFSTEKGWLEAKPVYTKKGSDNSIRINWSLTEKEPAIAPLPSGTDGAIWAGTAPVVKVVLNHAAPNYQYRNFSQLQVTHLRLAVEVEGLKNLALSNDLAGISAEKSFLPFGPQPSIGSSFYIGSEELAGKRINSLTVNWQWANLPVGSNGFADHYAAYAGALSNASFQADVSVFTDTGWINGPTVPLFQALSGQLQRQPYNQSVYNGNFRVVDPEKVARLSISGTDFGHRTFSERYTEIALSIANTSTFQDLPNPPYTPTIKSFSLSYTASAQIIFPSQPGTHRFFHLEPFGHFTAGAGSAPSIVPKIPNGSLYIGLEGLTAPRLLNFLFQCVEGSSDPDRALSAKDLHWDYLSGNDWIPILSDKILQDDTLGLQQAGIIQLRVDQAEVNGTRMPVGPAWLRLSTGLDTDLAPEGAARVQMLALNAVKATLEETLNHLEHLKSPLPAETIRRLQSPKPSIKRTAQPFPSFAGRSPEGQKAYYRRVSERLRHKQRAITTWDHERIVLQAFPEIYKVKCLAHTWDGRACAPGRVSLVVIPQIDLKSSGNLFEPKAGPALRERIRLYLTELIPSLFVEVAIVNPCYEPLRVCAKIKFRPGYDPVFYLNELDLGLQRLLAPWAFAEEEEITIGGRIFGSTIVKFMEKQPYVDYIRDFQLLHYPCRPCIGEMSVWNGAEHLTDDFVVYPLKADPVVASSPVSVLVSAEEHKLSEVDESCTAPTVSSCGIGNMSIEQDFKAQ</sequence>
<dbReference type="EMBL" id="PDUD01000058">
    <property type="protein sequence ID" value="PHN01258.1"/>
    <property type="molecule type" value="Genomic_DNA"/>
</dbReference>
<accession>A0A2D0MYP7</accession>
<protein>
    <recommendedName>
        <fullName evidence="3">Baseplate protein J-like domain-containing protein</fullName>
    </recommendedName>
</protein>
<gene>
    <name evidence="1" type="ORF">CRP01_37910</name>
</gene>
<dbReference type="OrthoDB" id="9762853at2"/>
<dbReference type="RefSeq" id="WP_099155315.1">
    <property type="nucleotide sequence ID" value="NZ_PDUD01000058.1"/>
</dbReference>
<name>A0A2D0MYP7_FLAN2</name>
<evidence type="ECO:0008006" key="3">
    <source>
        <dbReference type="Google" id="ProtNLM"/>
    </source>
</evidence>
<comment type="caution">
    <text evidence="1">The sequence shown here is derived from an EMBL/GenBank/DDBJ whole genome shotgun (WGS) entry which is preliminary data.</text>
</comment>